<dbReference type="KEGG" id="jre:109000859"/>
<dbReference type="AlphaFoldDB" id="A0A6P9E9I4"/>
<dbReference type="RefSeq" id="XP_035544119.1">
    <property type="nucleotide sequence ID" value="XM_035688226.1"/>
</dbReference>
<evidence type="ECO:0000313" key="1">
    <source>
        <dbReference type="Proteomes" id="UP000235220"/>
    </source>
</evidence>
<organism evidence="1 2">
    <name type="scientific">Juglans regia</name>
    <name type="common">English walnut</name>
    <dbReference type="NCBI Taxonomy" id="51240"/>
    <lineage>
        <taxon>Eukaryota</taxon>
        <taxon>Viridiplantae</taxon>
        <taxon>Streptophyta</taxon>
        <taxon>Embryophyta</taxon>
        <taxon>Tracheophyta</taxon>
        <taxon>Spermatophyta</taxon>
        <taxon>Magnoliopsida</taxon>
        <taxon>eudicotyledons</taxon>
        <taxon>Gunneridae</taxon>
        <taxon>Pentapetalae</taxon>
        <taxon>rosids</taxon>
        <taxon>fabids</taxon>
        <taxon>Fagales</taxon>
        <taxon>Juglandaceae</taxon>
        <taxon>Juglans</taxon>
    </lineage>
</organism>
<dbReference type="Pfam" id="PF03140">
    <property type="entry name" value="DUF247"/>
    <property type="match status" value="1"/>
</dbReference>
<protein>
    <submittedName>
        <fullName evidence="2">UPF0481 protein At3g47200-like</fullName>
    </submittedName>
</protein>
<dbReference type="Gramene" id="Jr03_20410_p1">
    <property type="protein sequence ID" value="cds.Jr03_20410_p1"/>
    <property type="gene ID" value="Jr03_20410"/>
</dbReference>
<accession>A0A6P9E9I4</accession>
<proteinExistence type="predicted"/>
<dbReference type="Proteomes" id="UP000235220">
    <property type="component" value="Chromosome 3"/>
</dbReference>
<gene>
    <name evidence="2" type="primary">LOC109000859</name>
</gene>
<sequence length="434" mass="50824">MEEIIGSGKLIQRKANASTVGKHDHLVIEMEEMIKSSRPLLSPGCCIYKVPDHFRKMNEEAYTPRVISMGPFHHGNEKLQTMEKYKVRYLMDFMKRAKTNLEKLLSIIKDWEEKICECYAETIEFSSDDFVKMILLDATFIIEYFLRNKFPKQWTDEDRIVLKPWLTARMQLDFLLLENQLPFFIVEKLYELVLVTNTIYRPFIEVTFCYFGFFNTQNKESNQLQIMHFVDLLRSFYLPPPERILSKRKPDNKVEEIYSATQLAEAGLTFRRSPSNCYLDLKYKDGVLEIPRFTLDNATEIYARNLMALEQCHYPREAYVTDYFFLLDFLIDTGKDVGFLASKKILVNGLGDDNATFVNNLGTNVEYSSMNSEYCHLCRELVKFYDNPWHRWKAILRRDYFSSPWRIASTAAAVILLVLTLVQAVCSIISILVP</sequence>
<keyword evidence="1" id="KW-1185">Reference proteome</keyword>
<dbReference type="GeneID" id="109000859"/>
<dbReference type="PANTHER" id="PTHR31170:SF19">
    <property type="match status" value="1"/>
</dbReference>
<dbReference type="OrthoDB" id="672127at2759"/>
<evidence type="ECO:0000313" key="2">
    <source>
        <dbReference type="RefSeq" id="XP_035544119.1"/>
    </source>
</evidence>
<dbReference type="InterPro" id="IPR004158">
    <property type="entry name" value="DUF247_pln"/>
</dbReference>
<reference evidence="2" key="1">
    <citation type="submission" date="2025-08" db="UniProtKB">
        <authorList>
            <consortium name="RefSeq"/>
        </authorList>
    </citation>
    <scope>IDENTIFICATION</scope>
    <source>
        <tissue evidence="2">Leaves</tissue>
    </source>
</reference>
<dbReference type="PANTHER" id="PTHR31170">
    <property type="entry name" value="BNAC04G53230D PROTEIN"/>
    <property type="match status" value="1"/>
</dbReference>
<name>A0A6P9E9I4_JUGRE</name>